<dbReference type="EMBL" id="JACHLI010000046">
    <property type="protein sequence ID" value="MBB4867714.1"/>
    <property type="molecule type" value="Genomic_DNA"/>
</dbReference>
<dbReference type="AlphaFoldDB" id="A0A7W7KSC8"/>
<organism evidence="2 3">
    <name type="scientific">Pseudomonas nitroreducens</name>
    <dbReference type="NCBI Taxonomy" id="46680"/>
    <lineage>
        <taxon>Bacteria</taxon>
        <taxon>Pseudomonadati</taxon>
        <taxon>Pseudomonadota</taxon>
        <taxon>Gammaproteobacteria</taxon>
        <taxon>Pseudomonadales</taxon>
        <taxon>Pseudomonadaceae</taxon>
        <taxon>Pseudomonas</taxon>
    </lineage>
</organism>
<feature type="transmembrane region" description="Helical" evidence="1">
    <location>
        <begin position="202"/>
        <end position="222"/>
    </location>
</feature>
<evidence type="ECO:0000256" key="1">
    <source>
        <dbReference type="SAM" id="Phobius"/>
    </source>
</evidence>
<reference evidence="2 3" key="1">
    <citation type="submission" date="2020-08" db="EMBL/GenBank/DDBJ databases">
        <title>Functional genomics of gut bacteria from endangered species of beetles.</title>
        <authorList>
            <person name="Carlos-Shanley C."/>
        </authorList>
    </citation>
    <scope>NUCLEOTIDE SEQUENCE [LARGE SCALE GENOMIC DNA]</scope>
    <source>
        <strain evidence="2 3">S00179</strain>
    </source>
</reference>
<evidence type="ECO:0000313" key="2">
    <source>
        <dbReference type="EMBL" id="MBB4867714.1"/>
    </source>
</evidence>
<accession>A0A7W7KSC8</accession>
<proteinExistence type="predicted"/>
<keyword evidence="1" id="KW-0472">Membrane</keyword>
<keyword evidence="1" id="KW-0812">Transmembrane</keyword>
<name>A0A7W7KSC8_PSENT</name>
<protein>
    <submittedName>
        <fullName evidence="2">Uncharacterized protein</fullName>
    </submittedName>
</protein>
<keyword evidence="1" id="KW-1133">Transmembrane helix</keyword>
<gene>
    <name evidence="2" type="ORF">HNP46_006633</name>
</gene>
<evidence type="ECO:0000313" key="3">
    <source>
        <dbReference type="Proteomes" id="UP000566995"/>
    </source>
</evidence>
<comment type="caution">
    <text evidence="2">The sequence shown here is derived from an EMBL/GenBank/DDBJ whole genome shotgun (WGS) entry which is preliminary data.</text>
</comment>
<feature type="transmembrane region" description="Helical" evidence="1">
    <location>
        <begin position="228"/>
        <end position="249"/>
    </location>
</feature>
<dbReference type="Proteomes" id="UP000566995">
    <property type="component" value="Unassembled WGS sequence"/>
</dbReference>
<sequence>MSQNANTLMLFFKDQAPHELCVLSLVNLMRDDPEKSRGYQQRLGVDLSQVWEDEWFNQQFSAQPEYIRLDFDTSVSANLPLPLLEGLFEHGLRAAVIEVFHGQVGETQRHHFLDGKLVNRADLYQREPFIEPIVSAQLDARREEDEEDTSVCVTRPVPLRQLIEEQREQEENAKALVAGIRELAQVARQTGASPGGVIKTGLVLWQMAKGLFHAVIFTVLALVFFKGFWMWLGLGVLLAIVLPLLYGWVEYSDLSEKREEPEAAEGAD</sequence>
<dbReference type="RefSeq" id="WP_184597521.1">
    <property type="nucleotide sequence ID" value="NZ_JACHLI010000046.1"/>
</dbReference>